<feature type="region of interest" description="Disordered" evidence="11">
    <location>
        <begin position="660"/>
        <end position="683"/>
    </location>
</feature>
<comment type="subcellular location">
    <subcellularLocation>
        <location evidence="1">Endoplasmic reticulum</location>
    </subcellularLocation>
</comment>
<dbReference type="Proteomes" id="UP001214576">
    <property type="component" value="Unassembled WGS sequence"/>
</dbReference>
<evidence type="ECO:0000313" key="14">
    <source>
        <dbReference type="EMBL" id="KAI4544948.1"/>
    </source>
</evidence>
<dbReference type="SUPFAM" id="SSF54001">
    <property type="entry name" value="Cysteine proteinases"/>
    <property type="match status" value="1"/>
</dbReference>
<gene>
    <name evidence="14" type="ORF">MG293_005214</name>
</gene>
<feature type="transmembrane region" description="Helical" evidence="12">
    <location>
        <begin position="219"/>
        <end position="237"/>
    </location>
</feature>
<evidence type="ECO:0000256" key="2">
    <source>
        <dbReference type="ARBA" id="ARBA00006962"/>
    </source>
</evidence>
<dbReference type="AlphaFoldDB" id="A0AAD4YEG3"/>
<dbReference type="Gene3D" id="3.90.70.80">
    <property type="match status" value="1"/>
</dbReference>
<evidence type="ECO:0000256" key="6">
    <source>
        <dbReference type="ARBA" id="ARBA00022676"/>
    </source>
</evidence>
<dbReference type="PROSITE" id="PS50802">
    <property type="entry name" value="OTU"/>
    <property type="match status" value="1"/>
</dbReference>
<evidence type="ECO:0000259" key="13">
    <source>
        <dbReference type="PROSITE" id="PS50802"/>
    </source>
</evidence>
<accession>A0AAD4YEG3</accession>
<dbReference type="GO" id="GO:0006508">
    <property type="term" value="P:proteolysis"/>
    <property type="evidence" value="ECO:0007669"/>
    <property type="project" value="UniProtKB-KW"/>
</dbReference>
<protein>
    <recommendedName>
        <fullName evidence="4">UDP-N-acetylglucosamine transferase subunit ALG13</fullName>
        <ecNumber evidence="3">2.4.1.141</ecNumber>
    </recommendedName>
</protein>
<feature type="region of interest" description="Disordered" evidence="11">
    <location>
        <begin position="764"/>
        <end position="800"/>
    </location>
</feature>
<dbReference type="InterPro" id="IPR038765">
    <property type="entry name" value="Papain-like_cys_pep_sf"/>
</dbReference>
<keyword evidence="7" id="KW-0808">Transferase</keyword>
<evidence type="ECO:0000256" key="11">
    <source>
        <dbReference type="SAM" id="MobiDB-lite"/>
    </source>
</evidence>
<dbReference type="EC" id="2.4.1.141" evidence="3"/>
<evidence type="ECO:0000256" key="12">
    <source>
        <dbReference type="SAM" id="Phobius"/>
    </source>
</evidence>
<keyword evidence="12" id="KW-0472">Membrane</keyword>
<evidence type="ECO:0000313" key="15">
    <source>
        <dbReference type="Proteomes" id="UP001214576"/>
    </source>
</evidence>
<keyword evidence="12" id="KW-0812">Transmembrane</keyword>
<evidence type="ECO:0000256" key="4">
    <source>
        <dbReference type="ARBA" id="ARBA00017468"/>
    </source>
</evidence>
<keyword evidence="10" id="KW-0256">Endoplasmic reticulum</keyword>
<evidence type="ECO:0000256" key="7">
    <source>
        <dbReference type="ARBA" id="ARBA00022679"/>
    </source>
</evidence>
<reference evidence="14" key="1">
    <citation type="submission" date="2022-03" db="EMBL/GenBank/DDBJ databases">
        <title>Genomic analyses of argali, domestic sheep and their hybrids provide insights into chromosomal evolution, heterosis and genetic basis of agronomic traits.</title>
        <authorList>
            <person name="Li M."/>
        </authorList>
    </citation>
    <scope>NUCLEOTIDE SEQUENCE</scope>
    <source>
        <strain evidence="14">CAU-MHL-2022a</strain>
        <tissue evidence="14">Skin</tissue>
    </source>
</reference>
<dbReference type="SUPFAM" id="SSF53756">
    <property type="entry name" value="UDP-Glycosyltransferase/glycogen phosphorylase"/>
    <property type="match status" value="1"/>
</dbReference>
<organism evidence="14 15">
    <name type="scientific">Ovis ammon polii</name>
    <dbReference type="NCBI Taxonomy" id="230172"/>
    <lineage>
        <taxon>Eukaryota</taxon>
        <taxon>Metazoa</taxon>
        <taxon>Chordata</taxon>
        <taxon>Craniata</taxon>
        <taxon>Vertebrata</taxon>
        <taxon>Euteleostomi</taxon>
        <taxon>Mammalia</taxon>
        <taxon>Eutheria</taxon>
        <taxon>Laurasiatheria</taxon>
        <taxon>Artiodactyla</taxon>
        <taxon>Ruminantia</taxon>
        <taxon>Pecora</taxon>
        <taxon>Bovidae</taxon>
        <taxon>Caprinae</taxon>
        <taxon>Ovis</taxon>
    </lineage>
</organism>
<evidence type="ECO:0000256" key="10">
    <source>
        <dbReference type="ARBA" id="ARBA00022824"/>
    </source>
</evidence>
<dbReference type="PANTHER" id="PTHR12867:SF7">
    <property type="entry name" value="BIFUNCTIONAL UDP-N-ACETYLGLUCOSAMINE TRANSFERASE AND DEUBIQUITINASE ALG13-RELATED"/>
    <property type="match status" value="1"/>
</dbReference>
<evidence type="ECO:0000256" key="8">
    <source>
        <dbReference type="ARBA" id="ARBA00022786"/>
    </source>
</evidence>
<dbReference type="Pfam" id="PF04101">
    <property type="entry name" value="Glyco_tran_28_C"/>
    <property type="match status" value="1"/>
</dbReference>
<dbReference type="GO" id="GO:0005783">
    <property type="term" value="C:endoplasmic reticulum"/>
    <property type="evidence" value="ECO:0007669"/>
    <property type="project" value="UniProtKB-SubCell"/>
</dbReference>
<evidence type="ECO:0000256" key="5">
    <source>
        <dbReference type="ARBA" id="ARBA00022670"/>
    </source>
</evidence>
<keyword evidence="9" id="KW-0378">Hydrolase</keyword>
<dbReference type="GO" id="GO:0004577">
    <property type="term" value="F:N-acetylglucosaminyldiphosphodolichol N-acetylglucosaminyltransferase activity"/>
    <property type="evidence" value="ECO:0007669"/>
    <property type="project" value="UniProtKB-EC"/>
</dbReference>
<feature type="compositionally biased region" description="Pro residues" evidence="11">
    <location>
        <begin position="764"/>
        <end position="780"/>
    </location>
</feature>
<feature type="non-terminal residue" evidence="14">
    <location>
        <position position="1"/>
    </location>
</feature>
<evidence type="ECO:0000256" key="9">
    <source>
        <dbReference type="ARBA" id="ARBA00022807"/>
    </source>
</evidence>
<dbReference type="InterPro" id="IPR003323">
    <property type="entry name" value="OTU_dom"/>
</dbReference>
<proteinExistence type="inferred from homology"/>
<dbReference type="GO" id="GO:0008234">
    <property type="term" value="F:cysteine-type peptidase activity"/>
    <property type="evidence" value="ECO:0007669"/>
    <property type="project" value="UniProtKB-KW"/>
</dbReference>
<evidence type="ECO:0000256" key="1">
    <source>
        <dbReference type="ARBA" id="ARBA00004240"/>
    </source>
</evidence>
<sequence>QIIQSLGYNRLVLQIGRGKVVPEPFSTESFTLDVYRYKDSLKEDLQKADLVISHAGAGSCLETLEKRKPLIVVINERLMNNHQLELAKQLHKDGHLFYCTCSPCHCYLFLPALCFFLLATRVFPSPPAHLYPLYTMHKGWKKYCGQKPLNEASMDEYLGSLGLFRKLTAKDASCLFRAISEQLFCSQVHHLEIRKACVSYMRENQQTFESFKSTTICSYNYFLCILNCLFSPIFVFYPCSRDFILYRYPGKPPTYVTDNGYEDKILLCYSSNGHYDSVYSKQFQSSAAVCQAVLYEILYKDVFVVDEEELKTAVELFRSGSKKNRNNAVTGNEDVHIDYKKNPSKMLFPYKVLKALDPEIYRNVEFDVWLDSRKDLLIDSRLDVFLLSLPLFQVRLESGGRYYNAHIQEVGNENSSVTVFIEELAEKHVVPLVDLKPVTQVTPVPAWNAMPSRKGRSYQKISGSYIPEIAMSEMDMKQRKKMFKKVRGKEVYMTMAYSREEPLLPPRLQHSMHYGHGPPMHYSQTAGNVMSNEHFHPQHSSQRQGRGYGMPRDSSRFINRHNMAGPKVGFYPGPGKRCCQSYDNFYRSRSFRRSHRQMHCMNKECQFSFAPENGQMPRGLEETITFYEVEEGDETAYPALPNHGGPSTMVPASSRYCVARRGHSSGKQPLNSEEGDGQSDSGESVTVMVNSAAVAASCANNVPAPALPNCAAANQANQASSTTSVSSQNAIQPLFVSPPTQGRPVIASPSYPYLSAPIPAAAAPLPPPPPPLPPPTPPSPLEVGEASNLALPPPPYSCDPSGSDLPQGNVFFFSTFLPKCYHHSYWHSMVYVPQIQQQQLHAENYPVYTEPPPLVDQTIPQLYSEVERQDGTQAEVSANGTFPNADPASVPHGAVYYPVMSDLYGQPPLPGFDSCLPVVPDYPYVAPWHPVGAAYGGSPQIHGAMNPGPLGYIAAPPASHYVPQNM</sequence>
<feature type="domain" description="OTU" evidence="13">
    <location>
        <begin position="163"/>
        <end position="281"/>
    </location>
</feature>
<keyword evidence="8" id="KW-0833">Ubl conjugation pathway</keyword>
<comment type="similarity">
    <text evidence="2">Belongs to the glycosyltransferase 28 family.</text>
</comment>
<evidence type="ECO:0000256" key="3">
    <source>
        <dbReference type="ARBA" id="ARBA00012614"/>
    </source>
</evidence>
<dbReference type="InterPro" id="IPR007235">
    <property type="entry name" value="Glyco_trans_28_C"/>
</dbReference>
<name>A0AAD4YEG3_OVIAM</name>
<dbReference type="EMBL" id="JAKZEL010000003">
    <property type="protein sequence ID" value="KAI4544948.1"/>
    <property type="molecule type" value="Genomic_DNA"/>
</dbReference>
<keyword evidence="6" id="KW-0328">Glycosyltransferase</keyword>
<dbReference type="GO" id="GO:0006488">
    <property type="term" value="P:dolichol-linked oligosaccharide biosynthetic process"/>
    <property type="evidence" value="ECO:0007669"/>
    <property type="project" value="InterPro"/>
</dbReference>
<dbReference type="PANTHER" id="PTHR12867">
    <property type="entry name" value="GLYCOSYL TRANSFERASE-RELATED"/>
    <property type="match status" value="1"/>
</dbReference>
<dbReference type="InterPro" id="IPR039042">
    <property type="entry name" value="Alg13-like"/>
</dbReference>
<comment type="caution">
    <text evidence="14">The sequence shown here is derived from an EMBL/GenBank/DDBJ whole genome shotgun (WGS) entry which is preliminary data.</text>
</comment>
<keyword evidence="15" id="KW-1185">Reference proteome</keyword>
<keyword evidence="9" id="KW-0788">Thiol protease</keyword>
<feature type="region of interest" description="Disordered" evidence="11">
    <location>
        <begin position="534"/>
        <end position="553"/>
    </location>
</feature>
<keyword evidence="12" id="KW-1133">Transmembrane helix</keyword>
<keyword evidence="5" id="KW-0645">Protease</keyword>
<dbReference type="Gene3D" id="3.40.50.2000">
    <property type="entry name" value="Glycogen Phosphorylase B"/>
    <property type="match status" value="1"/>
</dbReference>